<dbReference type="Pfam" id="PF00072">
    <property type="entry name" value="Response_reg"/>
    <property type="match status" value="1"/>
</dbReference>
<dbReference type="SUPFAM" id="SSF52172">
    <property type="entry name" value="CheY-like"/>
    <property type="match status" value="1"/>
</dbReference>
<evidence type="ECO:0000313" key="12">
    <source>
        <dbReference type="EMBL" id="MBC5708944.1"/>
    </source>
</evidence>
<feature type="modified residue" description="4-aspartylphosphate" evidence="8">
    <location>
        <position position="68"/>
    </location>
</feature>
<evidence type="ECO:0000259" key="11">
    <source>
        <dbReference type="PROSITE" id="PS51755"/>
    </source>
</evidence>
<evidence type="ECO:0000256" key="2">
    <source>
        <dbReference type="ARBA" id="ARBA00022553"/>
    </source>
</evidence>
<protein>
    <recommendedName>
        <fullName evidence="1">Stage 0 sporulation protein A homolog</fullName>
    </recommendedName>
</protein>
<feature type="domain" description="OmpR/PhoB-type" evidence="11">
    <location>
        <begin position="141"/>
        <end position="240"/>
    </location>
</feature>
<feature type="domain" description="Response regulatory" evidence="10">
    <location>
        <begin position="19"/>
        <end position="132"/>
    </location>
</feature>
<evidence type="ECO:0000256" key="3">
    <source>
        <dbReference type="ARBA" id="ARBA00023012"/>
    </source>
</evidence>
<keyword evidence="13" id="KW-1185">Reference proteome</keyword>
<keyword evidence="4" id="KW-0805">Transcription regulation</keyword>
<dbReference type="SMART" id="SM00862">
    <property type="entry name" value="Trans_reg_C"/>
    <property type="match status" value="1"/>
</dbReference>
<dbReference type="PANTHER" id="PTHR48111">
    <property type="entry name" value="REGULATOR OF RPOS"/>
    <property type="match status" value="1"/>
</dbReference>
<dbReference type="Gene3D" id="6.10.250.690">
    <property type="match status" value="1"/>
</dbReference>
<accession>A0ABR7H6Z1</accession>
<reference evidence="12 13" key="1">
    <citation type="submission" date="2020-08" db="EMBL/GenBank/DDBJ databases">
        <title>Genome public.</title>
        <authorList>
            <person name="Liu C."/>
            <person name="Sun Q."/>
        </authorList>
    </citation>
    <scope>NUCLEOTIDE SEQUENCE [LARGE SCALE GENOMIC DNA]</scope>
    <source>
        <strain evidence="12 13">NSJ-66</strain>
    </source>
</reference>
<dbReference type="Gene3D" id="1.10.10.10">
    <property type="entry name" value="Winged helix-like DNA-binding domain superfamily/Winged helix DNA-binding domain"/>
    <property type="match status" value="1"/>
</dbReference>
<keyword evidence="6" id="KW-0804">Transcription</keyword>
<evidence type="ECO:0000256" key="6">
    <source>
        <dbReference type="ARBA" id="ARBA00023163"/>
    </source>
</evidence>
<evidence type="ECO:0000256" key="7">
    <source>
        <dbReference type="ARBA" id="ARBA00024867"/>
    </source>
</evidence>
<feature type="DNA-binding region" description="OmpR/PhoB-type" evidence="9">
    <location>
        <begin position="141"/>
        <end position="240"/>
    </location>
</feature>
<dbReference type="Proteomes" id="UP000634672">
    <property type="component" value="Unassembled WGS sequence"/>
</dbReference>
<comment type="function">
    <text evidence="7">May play the central regulatory role in sporulation. It may be an element of the effector pathway responsible for the activation of sporulation genes in response to nutritional stress. Spo0A may act in concert with spo0H (a sigma factor) to control the expression of some genes that are critical to the sporulation process.</text>
</comment>
<name>A0ABR7H6Z1_9FIRM</name>
<dbReference type="InterPro" id="IPR011006">
    <property type="entry name" value="CheY-like_superfamily"/>
</dbReference>
<keyword evidence="3" id="KW-0902">Two-component regulatory system</keyword>
<gene>
    <name evidence="12" type="ORF">H8S75_13370</name>
</gene>
<dbReference type="Gene3D" id="3.40.50.2300">
    <property type="match status" value="1"/>
</dbReference>
<proteinExistence type="predicted"/>
<evidence type="ECO:0000256" key="4">
    <source>
        <dbReference type="ARBA" id="ARBA00023015"/>
    </source>
</evidence>
<evidence type="ECO:0000313" key="13">
    <source>
        <dbReference type="Proteomes" id="UP000634672"/>
    </source>
</evidence>
<dbReference type="InterPro" id="IPR001789">
    <property type="entry name" value="Sig_transdc_resp-reg_receiver"/>
</dbReference>
<dbReference type="PROSITE" id="PS51755">
    <property type="entry name" value="OMPR_PHOB"/>
    <property type="match status" value="1"/>
</dbReference>
<evidence type="ECO:0000256" key="9">
    <source>
        <dbReference type="PROSITE-ProRule" id="PRU01091"/>
    </source>
</evidence>
<evidence type="ECO:0000259" key="10">
    <source>
        <dbReference type="PROSITE" id="PS50110"/>
    </source>
</evidence>
<keyword evidence="5 9" id="KW-0238">DNA-binding</keyword>
<dbReference type="EMBL" id="JACOPB010000005">
    <property type="protein sequence ID" value="MBC5708944.1"/>
    <property type="molecule type" value="Genomic_DNA"/>
</dbReference>
<organism evidence="12 13">
    <name type="scientific">Hungatella hominis</name>
    <dbReference type="NCBI Taxonomy" id="2763050"/>
    <lineage>
        <taxon>Bacteria</taxon>
        <taxon>Bacillati</taxon>
        <taxon>Bacillota</taxon>
        <taxon>Clostridia</taxon>
        <taxon>Lachnospirales</taxon>
        <taxon>Lachnospiraceae</taxon>
        <taxon>Hungatella</taxon>
    </lineage>
</organism>
<evidence type="ECO:0000256" key="5">
    <source>
        <dbReference type="ARBA" id="ARBA00023125"/>
    </source>
</evidence>
<dbReference type="Pfam" id="PF00486">
    <property type="entry name" value="Trans_reg_C"/>
    <property type="match status" value="1"/>
</dbReference>
<dbReference type="CDD" id="cd00383">
    <property type="entry name" value="trans_reg_C"/>
    <property type="match status" value="1"/>
</dbReference>
<dbReference type="InterPro" id="IPR039420">
    <property type="entry name" value="WalR-like"/>
</dbReference>
<evidence type="ECO:0000256" key="1">
    <source>
        <dbReference type="ARBA" id="ARBA00018672"/>
    </source>
</evidence>
<evidence type="ECO:0000256" key="8">
    <source>
        <dbReference type="PROSITE-ProRule" id="PRU00169"/>
    </source>
</evidence>
<dbReference type="PROSITE" id="PS50110">
    <property type="entry name" value="RESPONSE_REGULATORY"/>
    <property type="match status" value="1"/>
</dbReference>
<sequence length="240" mass="27429">MLYWCYMKETPKVEVVYLRVLIVDDDRTVLEDNREYFEKMGYETVCVETAGAAEKIINSAALDCVILDIDLPDGNGFDLCARVREKTGLPIVFLSGYTEEQSRIKGLSIGGDDYVCKPYSLEELELRVRARIKSGQNTQPPKPLAYGALMIDPGNRSVCFGDSTADFSTYEFDVLYFLARHPGEVFSYEQIYYQVWKSPINKGTKSLQVIIGRIRQKLLELCPAHEYIQTIRRKGYLFVP</sequence>
<dbReference type="SMART" id="SM00448">
    <property type="entry name" value="REC"/>
    <property type="match status" value="1"/>
</dbReference>
<dbReference type="InterPro" id="IPR001867">
    <property type="entry name" value="OmpR/PhoB-type_DNA-bd"/>
</dbReference>
<dbReference type="CDD" id="cd17574">
    <property type="entry name" value="REC_OmpR"/>
    <property type="match status" value="1"/>
</dbReference>
<comment type="caution">
    <text evidence="12">The sequence shown here is derived from an EMBL/GenBank/DDBJ whole genome shotgun (WGS) entry which is preliminary data.</text>
</comment>
<keyword evidence="2 8" id="KW-0597">Phosphoprotein</keyword>
<dbReference type="PANTHER" id="PTHR48111:SF1">
    <property type="entry name" value="TWO-COMPONENT RESPONSE REGULATOR ORR33"/>
    <property type="match status" value="1"/>
</dbReference>
<dbReference type="InterPro" id="IPR036388">
    <property type="entry name" value="WH-like_DNA-bd_sf"/>
</dbReference>